<sequence length="1033" mass="110527">MIRLALALTLLLVNAARAATSTCGELREAFLSGECCNAADETPVAFGEMLPPPPSSSPPALMPPPPSPSPTPSPTVASPPPIPVPSNYTGCDITIAGGGAGGLYSAYRLAKDVGVNGATICIFEADTRFGGRIYSIRGMGPMGDTVLDMGGYRTFDTISPRTQFLITERLGLSLGCYDPISCLGKVIVDGEGNRIGFVTFLEKMLEEITELGVRYFPGHAVTSLERAGEDYLVNVAALPFPIAASRVILAVPQYPLQQILRASPTVEVGDDLYTAIHSLQPVHAVKFYLYYEDAWWITKLGLEEGGFTAEGNAVSPPLEGRYHDGDIKCNADKTSCHGWLQTQYFWDFSGRTQNYFARFQKSRDSPVTMMSEISDGAKAIADVHAKVLQYHNLSPQEVPPPIEGALVTWNLATPFANTGWHYWTDATKVNDLQQFLSDQRLHLVNEAFSATPSWAEGAILMADTMIEDLFGIPPPHDPVDYLARNYISETWADAPQSAGFPDICENTCTRIDTGEPFPGFVGNGACNDGGEGSSVIQVCEYGTDCADCGPRSMAGGPGGAVAEDPACFLGNARLLLADDSRIPISEAKVGMRVKSSFGVGTITEVLKHPIHDYVRRFRLPTEHGHLVGTLDHPIFVDGRWLEAGEAHREGHLPKMQVEYEIVDYFWNLEVDGSAAEGESHHAYDVNGVTVSGLGDNPRLNAIYQRQNAFKATPAAVAMSDSPVLSDAKLETRGITSGATTVHIAAVFTPVLDLNTPPHNMKRCPAWDHIADGSQTCGSKVQWWMNAYRYDIERAMLAVSQRFRSCASCRPTNAPATAPMSMPMPRSITLSESNSATSRRRIQAGSCTVESLCPSPSPPTSDTSCDDAICGGEDDECDEYLCGDDVDECDEYLCGDDVDECDEYLCGDGDPCDAALCDPEPPLVVVAHPPSPPSPNAEVSPPPTAPAPKVESSPPPAPVDIEAAASRSLLVPILVPLLIAAVLLVAGLGAFYYLKTHKAGSISVKSAAAVKAVDTVKADAPSTSGGDARVANSV</sequence>
<evidence type="ECO:0000256" key="1">
    <source>
        <dbReference type="SAM" id="MobiDB-lite"/>
    </source>
</evidence>
<dbReference type="InterPro" id="IPR039510">
    <property type="entry name" value="Vint_dom"/>
</dbReference>
<dbReference type="AlphaFoldDB" id="X5CWX8"/>
<evidence type="ECO:0000256" key="3">
    <source>
        <dbReference type="SAM" id="SignalP"/>
    </source>
</evidence>
<keyword evidence="2" id="KW-0812">Transmembrane</keyword>
<feature type="domain" description="Amine oxidase" evidence="4">
    <location>
        <begin position="196"/>
        <end position="460"/>
    </location>
</feature>
<dbReference type="PANTHER" id="PTHR48125:SF12">
    <property type="entry name" value="AT HOOK TRANSCRIPTION FACTOR FAMILY-RELATED"/>
    <property type="match status" value="1"/>
</dbReference>
<accession>X5CWX8</accession>
<dbReference type="GO" id="GO:0016491">
    <property type="term" value="F:oxidoreductase activity"/>
    <property type="evidence" value="ECO:0007669"/>
    <property type="project" value="InterPro"/>
</dbReference>
<dbReference type="PANTHER" id="PTHR48125">
    <property type="entry name" value="LP07818P1"/>
    <property type="match status" value="1"/>
</dbReference>
<protein>
    <submittedName>
        <fullName evidence="6">PLAAOx</fullName>
    </submittedName>
</protein>
<dbReference type="SUPFAM" id="SSF51905">
    <property type="entry name" value="FAD/NAD(P)-binding domain"/>
    <property type="match status" value="1"/>
</dbReference>
<reference evidence="6" key="1">
    <citation type="journal article" date="2014" name="J. Proteomics">
        <title>Comparative proteomics reveals proteins impacted by nitrogen deprivation in wild-type and high lipid-accumulating mutant strains of Tisochrysis lutea.</title>
        <authorList>
            <person name="Garnier M."/>
            <person name="Carrier G."/>
            <person name="Rogniaux H."/>
            <person name="Nicolau E."/>
            <person name="Bougaran G."/>
            <person name="Saint-Jean B."/>
            <person name="Cadoret J.P."/>
        </authorList>
    </citation>
    <scope>NUCLEOTIDE SEQUENCE</scope>
</reference>
<evidence type="ECO:0000259" key="5">
    <source>
        <dbReference type="Pfam" id="PF14623"/>
    </source>
</evidence>
<dbReference type="Gene3D" id="3.90.660.10">
    <property type="match status" value="2"/>
</dbReference>
<dbReference type="EMBL" id="KF233709">
    <property type="protein sequence ID" value="AHW52386.1"/>
    <property type="molecule type" value="mRNA"/>
</dbReference>
<keyword evidence="2" id="KW-0472">Membrane</keyword>
<feature type="transmembrane region" description="Helical" evidence="2">
    <location>
        <begin position="968"/>
        <end position="993"/>
    </location>
</feature>
<dbReference type="Gene3D" id="2.170.16.10">
    <property type="entry name" value="Hedgehog/Intein (Hint) domain"/>
    <property type="match status" value="1"/>
</dbReference>
<dbReference type="Pfam" id="PF01593">
    <property type="entry name" value="Amino_oxidase"/>
    <property type="match status" value="1"/>
</dbReference>
<keyword evidence="3" id="KW-0732">Signal</keyword>
<dbReference type="Pfam" id="PF14623">
    <property type="entry name" value="Vint"/>
    <property type="match status" value="1"/>
</dbReference>
<feature type="domain" description="Vint" evidence="5">
    <location>
        <begin position="566"/>
        <end position="694"/>
    </location>
</feature>
<dbReference type="InterPro" id="IPR036844">
    <property type="entry name" value="Hint_dom_sf"/>
</dbReference>
<feature type="chain" id="PRO_5004954850" evidence="3">
    <location>
        <begin position="19"/>
        <end position="1033"/>
    </location>
</feature>
<evidence type="ECO:0000256" key="2">
    <source>
        <dbReference type="SAM" id="Phobius"/>
    </source>
</evidence>
<dbReference type="InterPro" id="IPR002937">
    <property type="entry name" value="Amino_oxidase"/>
</dbReference>
<dbReference type="InterPro" id="IPR036188">
    <property type="entry name" value="FAD/NAD-bd_sf"/>
</dbReference>
<name>X5CWX8_9EUKA</name>
<evidence type="ECO:0000313" key="6">
    <source>
        <dbReference type="EMBL" id="AHW52386.1"/>
    </source>
</evidence>
<feature type="region of interest" description="Disordered" evidence="1">
    <location>
        <begin position="46"/>
        <end position="81"/>
    </location>
</feature>
<feature type="signal peptide" evidence="3">
    <location>
        <begin position="1"/>
        <end position="18"/>
    </location>
</feature>
<dbReference type="Pfam" id="PF13450">
    <property type="entry name" value="NAD_binding_8"/>
    <property type="match status" value="1"/>
</dbReference>
<feature type="compositionally biased region" description="Pro residues" evidence="1">
    <location>
        <begin position="928"/>
        <end position="945"/>
    </location>
</feature>
<feature type="region of interest" description="Disordered" evidence="1">
    <location>
        <begin position="926"/>
        <end position="955"/>
    </location>
</feature>
<feature type="compositionally biased region" description="Pro residues" evidence="1">
    <location>
        <begin position="50"/>
        <end position="81"/>
    </location>
</feature>
<keyword evidence="2" id="KW-1133">Transmembrane helix</keyword>
<evidence type="ECO:0000259" key="4">
    <source>
        <dbReference type="Pfam" id="PF01593"/>
    </source>
</evidence>
<organism evidence="6">
    <name type="scientific">Tisochrysis lutea</name>
    <dbReference type="NCBI Taxonomy" id="1321669"/>
    <lineage>
        <taxon>Eukaryota</taxon>
        <taxon>Haptista</taxon>
        <taxon>Haptophyta</taxon>
        <taxon>Prymnesiophyceae</taxon>
        <taxon>Isochrysidales</taxon>
        <taxon>Isochrysidaceae</taxon>
        <taxon>Tisochrysis</taxon>
    </lineage>
</organism>
<dbReference type="SUPFAM" id="SSF51294">
    <property type="entry name" value="Hedgehog/intein (Hint) domain"/>
    <property type="match status" value="1"/>
</dbReference>
<dbReference type="Gene3D" id="3.50.50.60">
    <property type="entry name" value="FAD/NAD(P)-binding domain"/>
    <property type="match status" value="2"/>
</dbReference>
<dbReference type="CDD" id="cd00081">
    <property type="entry name" value="Hint"/>
    <property type="match status" value="1"/>
</dbReference>
<proteinExistence type="evidence at transcript level"/>